<evidence type="ECO:0008006" key="6">
    <source>
        <dbReference type="Google" id="ProtNLM"/>
    </source>
</evidence>
<sequence>MRLINVETLELESFVGELGRPIPTYAILSHVWTTEEVSFQEMTGLHPLPEESKGYRKIVDFCAKAQAEGFEYGWIDTCCIDKTSSAELSEAINSMFLWYRKSAACYVYLDDVTCMENPVSSNSRFRMSRWFTRGWTLQELLAPHEVIFLAEDWHEIGTKGNLSTTISEITKIDVITLLKHTWSHVSVAMIMSWASMRKTTRLEDQAYSLLGLFDVNMPLIYGEGHKAFYRLQVEIMKFTNDDSLFAWSTEPLDNHGYSTSEGTSTRGFRFLGLLAPSVSCFRDSHDIVAPREVSEGHAQYDMIKQNISLSAILVRLCSLPADPKQLRVGIDDVDVVGTLRYSKNVHPVKAVDHGLVITPTRQDAKGMKVMCLLAILRCWNKDGYIAIPIKSLASGGFQRVENGYRCRWFRVRLMPLRLCLKDEDERAHNESEYRLKQFDTDNREKGPPAGPPETVLIRAYVPLESENTSKPKGNPRSPTIQFRSLPINHEDYRVRDDYPRNFILPLPESRTHAEAVERINKMIDAVPMLFIIFRPRHSEPNLPSFLVRVRWKKEKLHLPEASISCLIGPEVDSWSDAPEISDANFVDINIKGHSTTVPLAEKLCLVFRVRQGTSGDTNCYLNVSIETCLPWVGEMKDDVARTGDDNSEMALTRRFTNNSI</sequence>
<name>A0A8H4TQV6_9HYPO</name>
<dbReference type="InterPro" id="IPR010730">
    <property type="entry name" value="HET"/>
</dbReference>
<evidence type="ECO:0000256" key="1">
    <source>
        <dbReference type="SAM" id="MobiDB-lite"/>
    </source>
</evidence>
<feature type="domain" description="DUF8212" evidence="3">
    <location>
        <begin position="226"/>
        <end position="288"/>
    </location>
</feature>
<dbReference type="Pfam" id="PF06985">
    <property type="entry name" value="HET"/>
    <property type="match status" value="1"/>
</dbReference>
<reference evidence="4" key="2">
    <citation type="submission" date="2020-05" db="EMBL/GenBank/DDBJ databases">
        <authorList>
            <person name="Kim H.-S."/>
            <person name="Proctor R.H."/>
            <person name="Brown D.W."/>
        </authorList>
    </citation>
    <scope>NUCLEOTIDE SEQUENCE</scope>
    <source>
        <strain evidence="4">NRRL 20472</strain>
    </source>
</reference>
<feature type="domain" description="Heterokaryon incompatibility" evidence="2">
    <location>
        <begin position="25"/>
        <end position="113"/>
    </location>
</feature>
<keyword evidence="5" id="KW-1185">Reference proteome</keyword>
<gene>
    <name evidence="4" type="ORF">FSARC_9520</name>
</gene>
<dbReference type="PANTHER" id="PTHR10622">
    <property type="entry name" value="HET DOMAIN-CONTAINING PROTEIN"/>
    <property type="match status" value="1"/>
</dbReference>
<proteinExistence type="predicted"/>
<dbReference type="OrthoDB" id="20872at2759"/>
<protein>
    <recommendedName>
        <fullName evidence="6">Heterokaryon incompatibility domain-containing protein</fullName>
    </recommendedName>
</protein>
<organism evidence="4 5">
    <name type="scientific">Fusarium sarcochroum</name>
    <dbReference type="NCBI Taxonomy" id="1208366"/>
    <lineage>
        <taxon>Eukaryota</taxon>
        <taxon>Fungi</taxon>
        <taxon>Dikarya</taxon>
        <taxon>Ascomycota</taxon>
        <taxon>Pezizomycotina</taxon>
        <taxon>Sordariomycetes</taxon>
        <taxon>Hypocreomycetidae</taxon>
        <taxon>Hypocreales</taxon>
        <taxon>Nectriaceae</taxon>
        <taxon>Fusarium</taxon>
        <taxon>Fusarium lateritium species complex</taxon>
    </lineage>
</organism>
<dbReference type="Proteomes" id="UP000622797">
    <property type="component" value="Unassembled WGS sequence"/>
</dbReference>
<accession>A0A8H4TQV6</accession>
<dbReference type="EMBL" id="JABEXW010000544">
    <property type="protein sequence ID" value="KAF4962411.1"/>
    <property type="molecule type" value="Genomic_DNA"/>
</dbReference>
<evidence type="ECO:0000259" key="3">
    <source>
        <dbReference type="Pfam" id="PF26640"/>
    </source>
</evidence>
<evidence type="ECO:0000313" key="4">
    <source>
        <dbReference type="EMBL" id="KAF4962411.1"/>
    </source>
</evidence>
<evidence type="ECO:0000313" key="5">
    <source>
        <dbReference type="Proteomes" id="UP000622797"/>
    </source>
</evidence>
<dbReference type="AlphaFoldDB" id="A0A8H4TQV6"/>
<feature type="compositionally biased region" description="Basic and acidic residues" evidence="1">
    <location>
        <begin position="432"/>
        <end position="446"/>
    </location>
</feature>
<dbReference type="Pfam" id="PF26640">
    <property type="entry name" value="DUF8212"/>
    <property type="match status" value="1"/>
</dbReference>
<dbReference type="PANTHER" id="PTHR10622:SF10">
    <property type="entry name" value="HET DOMAIN-CONTAINING PROTEIN"/>
    <property type="match status" value="1"/>
</dbReference>
<feature type="region of interest" description="Disordered" evidence="1">
    <location>
        <begin position="432"/>
        <end position="453"/>
    </location>
</feature>
<dbReference type="InterPro" id="IPR058525">
    <property type="entry name" value="DUF8212"/>
</dbReference>
<comment type="caution">
    <text evidence="4">The sequence shown here is derived from an EMBL/GenBank/DDBJ whole genome shotgun (WGS) entry which is preliminary data.</text>
</comment>
<evidence type="ECO:0000259" key="2">
    <source>
        <dbReference type="Pfam" id="PF06985"/>
    </source>
</evidence>
<reference evidence="4" key="1">
    <citation type="journal article" date="2020" name="BMC Genomics">
        <title>Correction to: Identification and distribution of gene clusters required for synthesis of sphingolipid metabolism inhibitors in diverse species of the filamentous fungus Fusarium.</title>
        <authorList>
            <person name="Kim H.S."/>
            <person name="Lohmar J.M."/>
            <person name="Busman M."/>
            <person name="Brown D.W."/>
            <person name="Naumann T.A."/>
            <person name="Divon H.H."/>
            <person name="Lysoe E."/>
            <person name="Uhlig S."/>
            <person name="Proctor R.H."/>
        </authorList>
    </citation>
    <scope>NUCLEOTIDE SEQUENCE</scope>
    <source>
        <strain evidence="4">NRRL 20472</strain>
    </source>
</reference>